<dbReference type="PANTHER" id="PTHR45933:SF12">
    <property type="entry name" value="PROTEIN C2-DOMAIN ABA-RELATED 9"/>
    <property type="match status" value="1"/>
</dbReference>
<dbReference type="OrthoDB" id="73919at2759"/>
<sequence length="187" mass="20815">MEDVLGLLKITVRKGINLAVRDAISSDPYVVITIGQEKLKTHVVKRNCNPIWNEVLVFSIKDTDAPVHLTVFDKDTFTGDDRMGVAEIDIKPYIAALKMAKGLHNLPNSCTLKRIQQSQTNCLAEESCIVWENGKITQDMLIKLQDVECGEILLQLDWTEAPGCKGLESEAIAGPWNPKLPTAKKHH</sequence>
<dbReference type="GO" id="GO:0009738">
    <property type="term" value="P:abscisic acid-activated signaling pathway"/>
    <property type="evidence" value="ECO:0007669"/>
    <property type="project" value="UniProtKB-KW"/>
</dbReference>
<evidence type="ECO:0000313" key="13">
    <source>
        <dbReference type="EMBL" id="GMJ08179.1"/>
    </source>
</evidence>
<comment type="caution">
    <text evidence="13">The sequence shown here is derived from an EMBL/GenBank/DDBJ whole genome shotgun (WGS) entry which is preliminary data.</text>
</comment>
<dbReference type="PANTHER" id="PTHR45933">
    <property type="entry name" value="PROTEIN C2-DOMAIN ABA-RELATED 4"/>
    <property type="match status" value="1"/>
</dbReference>
<dbReference type="Proteomes" id="UP001165190">
    <property type="component" value="Unassembled WGS sequence"/>
</dbReference>
<gene>
    <name evidence="13" type="ORF">HRI_004487100</name>
</gene>
<evidence type="ECO:0000256" key="3">
    <source>
        <dbReference type="ARBA" id="ARBA00022468"/>
    </source>
</evidence>
<keyword evidence="8" id="KW-0446">Lipid-binding</keyword>
<proteinExistence type="inferred from homology"/>
<dbReference type="SUPFAM" id="SSF49562">
    <property type="entry name" value="C2 domain (Calcium/lipid-binding domain, CaLB)"/>
    <property type="match status" value="1"/>
</dbReference>
<dbReference type="GO" id="GO:0046872">
    <property type="term" value="F:metal ion binding"/>
    <property type="evidence" value="ECO:0007669"/>
    <property type="project" value="UniProtKB-KW"/>
</dbReference>
<dbReference type="InterPro" id="IPR035892">
    <property type="entry name" value="C2_domain_sf"/>
</dbReference>
<dbReference type="InterPro" id="IPR000008">
    <property type="entry name" value="C2_dom"/>
</dbReference>
<dbReference type="CDD" id="cd04038">
    <property type="entry name" value="C2_ArfGAP"/>
    <property type="match status" value="1"/>
</dbReference>
<keyword evidence="10" id="KW-0539">Nucleus</keyword>
<evidence type="ECO:0000256" key="5">
    <source>
        <dbReference type="ARBA" id="ARBA00022682"/>
    </source>
</evidence>
<organism evidence="13 14">
    <name type="scientific">Hibiscus trionum</name>
    <name type="common">Flower of an hour</name>
    <dbReference type="NCBI Taxonomy" id="183268"/>
    <lineage>
        <taxon>Eukaryota</taxon>
        <taxon>Viridiplantae</taxon>
        <taxon>Streptophyta</taxon>
        <taxon>Embryophyta</taxon>
        <taxon>Tracheophyta</taxon>
        <taxon>Spermatophyta</taxon>
        <taxon>Magnoliopsida</taxon>
        <taxon>eudicotyledons</taxon>
        <taxon>Gunneridae</taxon>
        <taxon>Pentapetalae</taxon>
        <taxon>rosids</taxon>
        <taxon>malvids</taxon>
        <taxon>Malvales</taxon>
        <taxon>Malvaceae</taxon>
        <taxon>Malvoideae</taxon>
        <taxon>Hibiscus</taxon>
    </lineage>
</organism>
<keyword evidence="4" id="KW-1003">Cell membrane</keyword>
<dbReference type="PROSITE" id="PS50004">
    <property type="entry name" value="C2"/>
    <property type="match status" value="1"/>
</dbReference>
<keyword evidence="5" id="KW-0938">Abscisic acid signaling pathway</keyword>
<keyword evidence="7" id="KW-0106">Calcium</keyword>
<dbReference type="InterPro" id="IPR044562">
    <property type="entry name" value="CAR1-11"/>
</dbReference>
<dbReference type="Pfam" id="PF00168">
    <property type="entry name" value="C2"/>
    <property type="match status" value="1"/>
</dbReference>
<evidence type="ECO:0000256" key="11">
    <source>
        <dbReference type="ARBA" id="ARBA00024037"/>
    </source>
</evidence>
<dbReference type="GO" id="GO:0005634">
    <property type="term" value="C:nucleus"/>
    <property type="evidence" value="ECO:0007669"/>
    <property type="project" value="UniProtKB-SubCell"/>
</dbReference>
<name>A0A9W7J797_HIBTR</name>
<comment type="subcellular location">
    <subcellularLocation>
        <location evidence="2">Cell membrane</location>
    </subcellularLocation>
    <subcellularLocation>
        <location evidence="1">Nucleus</location>
    </subcellularLocation>
</comment>
<dbReference type="GO" id="GO:0005096">
    <property type="term" value="F:GTPase activator activity"/>
    <property type="evidence" value="ECO:0007669"/>
    <property type="project" value="UniProtKB-KW"/>
</dbReference>
<accession>A0A9W7J797</accession>
<evidence type="ECO:0000259" key="12">
    <source>
        <dbReference type="PROSITE" id="PS50004"/>
    </source>
</evidence>
<keyword evidence="9" id="KW-0472">Membrane</keyword>
<evidence type="ECO:0000256" key="8">
    <source>
        <dbReference type="ARBA" id="ARBA00023121"/>
    </source>
</evidence>
<dbReference type="SMART" id="SM00239">
    <property type="entry name" value="C2"/>
    <property type="match status" value="1"/>
</dbReference>
<evidence type="ECO:0000256" key="1">
    <source>
        <dbReference type="ARBA" id="ARBA00004123"/>
    </source>
</evidence>
<keyword evidence="14" id="KW-1185">Reference proteome</keyword>
<evidence type="ECO:0000256" key="6">
    <source>
        <dbReference type="ARBA" id="ARBA00022723"/>
    </source>
</evidence>
<comment type="similarity">
    <text evidence="11">Belongs to the plant CAR protein family.</text>
</comment>
<evidence type="ECO:0000256" key="2">
    <source>
        <dbReference type="ARBA" id="ARBA00004236"/>
    </source>
</evidence>
<dbReference type="AlphaFoldDB" id="A0A9W7J797"/>
<keyword evidence="6" id="KW-0479">Metal-binding</keyword>
<reference evidence="13" key="1">
    <citation type="submission" date="2023-05" db="EMBL/GenBank/DDBJ databases">
        <title>Genome and transcriptome analyses reveal genes involved in the formation of fine ridges on petal epidermal cells in Hibiscus trionum.</title>
        <authorList>
            <person name="Koshimizu S."/>
            <person name="Masuda S."/>
            <person name="Ishii T."/>
            <person name="Shirasu K."/>
            <person name="Hoshino A."/>
            <person name="Arita M."/>
        </authorList>
    </citation>
    <scope>NUCLEOTIDE SEQUENCE</scope>
    <source>
        <strain evidence="13">Hamamatsu line</strain>
    </source>
</reference>
<evidence type="ECO:0000256" key="9">
    <source>
        <dbReference type="ARBA" id="ARBA00023136"/>
    </source>
</evidence>
<evidence type="ECO:0000256" key="10">
    <source>
        <dbReference type="ARBA" id="ARBA00023242"/>
    </source>
</evidence>
<evidence type="ECO:0000256" key="4">
    <source>
        <dbReference type="ARBA" id="ARBA00022475"/>
    </source>
</evidence>
<evidence type="ECO:0000313" key="14">
    <source>
        <dbReference type="Proteomes" id="UP001165190"/>
    </source>
</evidence>
<dbReference type="Gene3D" id="2.60.40.150">
    <property type="entry name" value="C2 domain"/>
    <property type="match status" value="1"/>
</dbReference>
<evidence type="ECO:0000256" key="7">
    <source>
        <dbReference type="ARBA" id="ARBA00022837"/>
    </source>
</evidence>
<dbReference type="EMBL" id="BSYR01000050">
    <property type="protein sequence ID" value="GMJ08179.1"/>
    <property type="molecule type" value="Genomic_DNA"/>
</dbReference>
<dbReference type="GO" id="GO:0005886">
    <property type="term" value="C:plasma membrane"/>
    <property type="evidence" value="ECO:0007669"/>
    <property type="project" value="UniProtKB-SubCell"/>
</dbReference>
<keyword evidence="3" id="KW-0343">GTPase activation</keyword>
<dbReference type="GO" id="GO:0008289">
    <property type="term" value="F:lipid binding"/>
    <property type="evidence" value="ECO:0007669"/>
    <property type="project" value="UniProtKB-KW"/>
</dbReference>
<feature type="domain" description="C2" evidence="12">
    <location>
        <begin position="1"/>
        <end position="104"/>
    </location>
</feature>
<protein>
    <submittedName>
        <fullName evidence="13">C2-domain ABA-related 9</fullName>
    </submittedName>
</protein>